<dbReference type="CDD" id="cd05466">
    <property type="entry name" value="PBP2_LTTR_substrate"/>
    <property type="match status" value="1"/>
</dbReference>
<comment type="caution">
    <text evidence="6">The sequence shown here is derived from an EMBL/GenBank/DDBJ whole genome shotgun (WGS) entry which is preliminary data.</text>
</comment>
<dbReference type="InterPro" id="IPR036388">
    <property type="entry name" value="WH-like_DNA-bd_sf"/>
</dbReference>
<dbReference type="GO" id="GO:0003700">
    <property type="term" value="F:DNA-binding transcription factor activity"/>
    <property type="evidence" value="ECO:0007669"/>
    <property type="project" value="InterPro"/>
</dbReference>
<feature type="domain" description="HTH lysR-type" evidence="5">
    <location>
        <begin position="1"/>
        <end position="58"/>
    </location>
</feature>
<keyword evidence="3" id="KW-0238">DNA-binding</keyword>
<dbReference type="GO" id="GO:0032993">
    <property type="term" value="C:protein-DNA complex"/>
    <property type="evidence" value="ECO:0007669"/>
    <property type="project" value="TreeGrafter"/>
</dbReference>
<evidence type="ECO:0000313" key="6">
    <source>
        <dbReference type="EMBL" id="MCM0620837.1"/>
    </source>
</evidence>
<dbReference type="PRINTS" id="PR00039">
    <property type="entry name" value="HTHLYSR"/>
</dbReference>
<name>A0A9X2D8M3_9ACTN</name>
<dbReference type="SUPFAM" id="SSF46785">
    <property type="entry name" value="Winged helix' DNA-binding domain"/>
    <property type="match status" value="1"/>
</dbReference>
<dbReference type="EMBL" id="JAMOIL010000012">
    <property type="protein sequence ID" value="MCM0620837.1"/>
    <property type="molecule type" value="Genomic_DNA"/>
</dbReference>
<dbReference type="Pfam" id="PF03466">
    <property type="entry name" value="LysR_substrate"/>
    <property type="match status" value="1"/>
</dbReference>
<comment type="similarity">
    <text evidence="1">Belongs to the LysR transcriptional regulatory family.</text>
</comment>
<reference evidence="6" key="1">
    <citation type="submission" date="2022-05" db="EMBL/GenBank/DDBJ databases">
        <authorList>
            <person name="Tuo L."/>
        </authorList>
    </citation>
    <scope>NUCLEOTIDE SEQUENCE</scope>
    <source>
        <strain evidence="6">BSK12Z-4</strain>
    </source>
</reference>
<dbReference type="AlphaFoldDB" id="A0A9X2D8M3"/>
<evidence type="ECO:0000256" key="2">
    <source>
        <dbReference type="ARBA" id="ARBA00023015"/>
    </source>
</evidence>
<dbReference type="InterPro" id="IPR036390">
    <property type="entry name" value="WH_DNA-bd_sf"/>
</dbReference>
<evidence type="ECO:0000259" key="5">
    <source>
        <dbReference type="PROSITE" id="PS50931"/>
    </source>
</evidence>
<dbReference type="Gene3D" id="3.40.190.290">
    <property type="match status" value="1"/>
</dbReference>
<accession>A0A9X2D8M3</accession>
<dbReference type="Gene3D" id="1.10.10.10">
    <property type="entry name" value="Winged helix-like DNA-binding domain superfamily/Winged helix DNA-binding domain"/>
    <property type="match status" value="1"/>
</dbReference>
<keyword evidence="2" id="KW-0805">Transcription regulation</keyword>
<dbReference type="PANTHER" id="PTHR30346:SF28">
    <property type="entry name" value="HTH-TYPE TRANSCRIPTIONAL REGULATOR CYNR"/>
    <property type="match status" value="1"/>
</dbReference>
<dbReference type="GO" id="GO:0003677">
    <property type="term" value="F:DNA binding"/>
    <property type="evidence" value="ECO:0007669"/>
    <property type="project" value="UniProtKB-KW"/>
</dbReference>
<evidence type="ECO:0000256" key="3">
    <source>
        <dbReference type="ARBA" id="ARBA00023125"/>
    </source>
</evidence>
<dbReference type="SUPFAM" id="SSF53850">
    <property type="entry name" value="Periplasmic binding protein-like II"/>
    <property type="match status" value="1"/>
</dbReference>
<sequence>MELRHVAYAVAVVDAGGVSAAAEAVHVSQPSLSRQLRQLEADLGVTLFERGSGPLRPTRACLALLPALRELLALAGRVEEQTAVHARGGLDRVVVAAPNVTLTDVVSPFVATLGADDPVLDVRPEDSRLPADMLAAGADLAIGTRPPAAPARWRPLATLPVWAYVRPGDPWAGRVQVPLSELVERRLVLLPRPFTSREALEAALTAAGAPAPAGVLEAASGPIAQALAAAGRGVAVVSDDARHDLVPLAVRLPAGAGDAGRLTIRLVVAWDSRAPAQAGLSALADRLAAFVTSRYGG</sequence>
<keyword evidence="7" id="KW-1185">Reference proteome</keyword>
<protein>
    <submittedName>
        <fullName evidence="6">LysR family transcriptional regulator</fullName>
    </submittedName>
</protein>
<dbReference type="InterPro" id="IPR005119">
    <property type="entry name" value="LysR_subst-bd"/>
</dbReference>
<dbReference type="RefSeq" id="WP_250827372.1">
    <property type="nucleotide sequence ID" value="NZ_JAMOIL010000012.1"/>
</dbReference>
<keyword evidence="4" id="KW-0804">Transcription</keyword>
<organism evidence="6 7">
    <name type="scientific">Nocardioides bruguierae</name>
    <dbReference type="NCBI Taxonomy" id="2945102"/>
    <lineage>
        <taxon>Bacteria</taxon>
        <taxon>Bacillati</taxon>
        <taxon>Actinomycetota</taxon>
        <taxon>Actinomycetes</taxon>
        <taxon>Propionibacteriales</taxon>
        <taxon>Nocardioidaceae</taxon>
        <taxon>Nocardioides</taxon>
    </lineage>
</organism>
<gene>
    <name evidence="6" type="ORF">M8330_11105</name>
</gene>
<dbReference type="InterPro" id="IPR000847">
    <property type="entry name" value="LysR_HTH_N"/>
</dbReference>
<dbReference type="Pfam" id="PF00126">
    <property type="entry name" value="HTH_1"/>
    <property type="match status" value="1"/>
</dbReference>
<evidence type="ECO:0000256" key="1">
    <source>
        <dbReference type="ARBA" id="ARBA00009437"/>
    </source>
</evidence>
<dbReference type="Proteomes" id="UP001139485">
    <property type="component" value="Unassembled WGS sequence"/>
</dbReference>
<dbReference type="PANTHER" id="PTHR30346">
    <property type="entry name" value="TRANSCRIPTIONAL DUAL REGULATOR HCAR-RELATED"/>
    <property type="match status" value="1"/>
</dbReference>
<proteinExistence type="inferred from homology"/>
<evidence type="ECO:0000256" key="4">
    <source>
        <dbReference type="ARBA" id="ARBA00023163"/>
    </source>
</evidence>
<evidence type="ECO:0000313" key="7">
    <source>
        <dbReference type="Proteomes" id="UP001139485"/>
    </source>
</evidence>
<dbReference type="PROSITE" id="PS50931">
    <property type="entry name" value="HTH_LYSR"/>
    <property type="match status" value="1"/>
</dbReference>